<feature type="coiled-coil region" evidence="1">
    <location>
        <begin position="117"/>
        <end position="151"/>
    </location>
</feature>
<proteinExistence type="predicted"/>
<evidence type="ECO:0000256" key="1">
    <source>
        <dbReference type="SAM" id="Coils"/>
    </source>
</evidence>
<keyword evidence="4" id="KW-1185">Reference proteome</keyword>
<feature type="non-terminal residue" evidence="3">
    <location>
        <position position="217"/>
    </location>
</feature>
<evidence type="ECO:0000313" key="4">
    <source>
        <dbReference type="Proteomes" id="UP000051952"/>
    </source>
</evidence>
<evidence type="ECO:0000256" key="2">
    <source>
        <dbReference type="SAM" id="MobiDB-lite"/>
    </source>
</evidence>
<gene>
    <name evidence="3" type="ORF">BSAL_30310</name>
</gene>
<sequence length="217" mass="23936">MTSDDVAASTQQLRGTVDAAKLLLQRGRSLTPRGGAHARHSGAADPVAAAHHLSKENSGHDEIAPRGGKVNSSVFERNAALDEASRLRRLLDNIGDVDQRVKDAVTQAVNKERHIHQEALERQRSHFEFQSKDLKEEFDKAQKTLQQRDKRIEALTLQLGLLTSAGASTNRLEKLEDQVTYLTAELLSRDGLVDAKNQIIKTLQERVDSLECSIGTS</sequence>
<evidence type="ECO:0000313" key="3">
    <source>
        <dbReference type="EMBL" id="CUG91122.1"/>
    </source>
</evidence>
<reference evidence="4" key="1">
    <citation type="submission" date="2015-09" db="EMBL/GenBank/DDBJ databases">
        <authorList>
            <consortium name="Pathogen Informatics"/>
        </authorList>
    </citation>
    <scope>NUCLEOTIDE SEQUENCE [LARGE SCALE GENOMIC DNA]</scope>
    <source>
        <strain evidence="4">Lake Konstanz</strain>
    </source>
</reference>
<accession>A0A0S4JLX3</accession>
<protein>
    <submittedName>
        <fullName evidence="3">Uncharacterized protein</fullName>
    </submittedName>
</protein>
<keyword evidence="1" id="KW-0175">Coiled coil</keyword>
<dbReference type="Proteomes" id="UP000051952">
    <property type="component" value="Unassembled WGS sequence"/>
</dbReference>
<dbReference type="EMBL" id="CYKH01001891">
    <property type="protein sequence ID" value="CUG91122.1"/>
    <property type="molecule type" value="Genomic_DNA"/>
</dbReference>
<name>A0A0S4JLX3_BODSA</name>
<feature type="region of interest" description="Disordered" evidence="2">
    <location>
        <begin position="28"/>
        <end position="48"/>
    </location>
</feature>
<dbReference type="AlphaFoldDB" id="A0A0S4JLX3"/>
<dbReference type="VEuPathDB" id="TriTrypDB:BSAL_30310"/>
<organism evidence="3 4">
    <name type="scientific">Bodo saltans</name>
    <name type="common">Flagellated protozoan</name>
    <dbReference type="NCBI Taxonomy" id="75058"/>
    <lineage>
        <taxon>Eukaryota</taxon>
        <taxon>Discoba</taxon>
        <taxon>Euglenozoa</taxon>
        <taxon>Kinetoplastea</taxon>
        <taxon>Metakinetoplastina</taxon>
        <taxon>Eubodonida</taxon>
        <taxon>Bodonidae</taxon>
        <taxon>Bodo</taxon>
    </lineage>
</organism>